<evidence type="ECO:0000313" key="2">
    <source>
        <dbReference type="Proteomes" id="UP000259030"/>
    </source>
</evidence>
<dbReference type="EMBL" id="CP021084">
    <property type="protein sequence ID" value="ASN83203.1"/>
    <property type="molecule type" value="Genomic_DNA"/>
</dbReference>
<dbReference type="KEGG" id="dfc:DFI_18565"/>
<geneLocation type="plasmid" evidence="2">
    <name>pdfi3</name>
</geneLocation>
<gene>
    <name evidence="1" type="ORF">DFI_18565</name>
</gene>
<name>A0A221T2S4_9DEIO</name>
<dbReference type="AlphaFoldDB" id="A0A221T2S4"/>
<organism evidence="1 2">
    <name type="scientific">Deinococcus ficus</name>
    <dbReference type="NCBI Taxonomy" id="317577"/>
    <lineage>
        <taxon>Bacteria</taxon>
        <taxon>Thermotogati</taxon>
        <taxon>Deinococcota</taxon>
        <taxon>Deinococci</taxon>
        <taxon>Deinococcales</taxon>
        <taxon>Deinococcaceae</taxon>
        <taxon>Deinococcus</taxon>
    </lineage>
</organism>
<proteinExistence type="predicted"/>
<sequence>MEEKTQVLLTCAPLLFRRETQKHLLLLVLFLNDFALGANWVKARWSRRTKGIWLPVQVVLFWPQKNVGRHAPRILIDDGVSMSC</sequence>
<protein>
    <submittedName>
        <fullName evidence="1">Uncharacterized protein</fullName>
    </submittedName>
</protein>
<keyword evidence="2" id="KW-1185">Reference proteome</keyword>
<reference evidence="1 2" key="1">
    <citation type="submission" date="2017-05" db="EMBL/GenBank/DDBJ databases">
        <title>The complete genome sequence of Deinococcus ficus isolated from the rhizosphere of the Ficus religiosa L. in Taiwan.</title>
        <authorList>
            <person name="Wu K.-M."/>
            <person name="Liao T.-L."/>
            <person name="Liu Y.-M."/>
            <person name="Young C.-C."/>
            <person name="Tsai S.-F."/>
        </authorList>
    </citation>
    <scope>NUCLEOTIDE SEQUENCE [LARGE SCALE GENOMIC DNA]</scope>
    <source>
        <strain evidence="1 2">CC-FR2-10</strain>
        <plasmid evidence="2">pdfi3</plasmid>
    </source>
</reference>
<dbReference type="Proteomes" id="UP000259030">
    <property type="component" value="Plasmid pDFI3"/>
</dbReference>
<keyword evidence="1" id="KW-0614">Plasmid</keyword>
<evidence type="ECO:0000313" key="1">
    <source>
        <dbReference type="EMBL" id="ASN83203.1"/>
    </source>
</evidence>
<accession>A0A221T2S4</accession>